<feature type="region of interest" description="Disordered" evidence="1">
    <location>
        <begin position="1"/>
        <end position="39"/>
    </location>
</feature>
<evidence type="ECO:0000256" key="1">
    <source>
        <dbReference type="SAM" id="MobiDB-lite"/>
    </source>
</evidence>
<gene>
    <name evidence="2" type="ORF">GP486_003001</name>
</gene>
<comment type="caution">
    <text evidence="2">The sequence shown here is derived from an EMBL/GenBank/DDBJ whole genome shotgun (WGS) entry which is preliminary data.</text>
</comment>
<sequence length="193" mass="21347">MSEPAPPKNFDQPRQRVQANMPEQETSDEYGTSKAIPSEMADAARQEILDSIAASDPDLLTREFDHPLNYRPYTAKTREAAKELVENADKDILANLTGIPAGDIADRFNKAFPVLFVKTTVSPYHMRGGRPNRVWTFIAFGRLTFEIGLPAPSSTRFDLTLESGDALHIRGDVDMWFSGGGGGTALLADWKVY</sequence>
<evidence type="ECO:0000313" key="2">
    <source>
        <dbReference type="EMBL" id="KAH0562307.1"/>
    </source>
</evidence>
<reference evidence="2" key="1">
    <citation type="submission" date="2021-03" db="EMBL/GenBank/DDBJ databases">
        <title>Comparative genomics and phylogenomic investigation of the class Geoglossomycetes provide insights into ecological specialization and systematics.</title>
        <authorList>
            <person name="Melie T."/>
            <person name="Pirro S."/>
            <person name="Miller A.N."/>
            <person name="Quandt A."/>
        </authorList>
    </citation>
    <scope>NUCLEOTIDE SEQUENCE</scope>
    <source>
        <strain evidence="2">CAQ_001_2017</strain>
    </source>
</reference>
<evidence type="ECO:0000313" key="3">
    <source>
        <dbReference type="Proteomes" id="UP000750711"/>
    </source>
</evidence>
<name>A0A9P8LDQ5_9PEZI</name>
<keyword evidence="3" id="KW-1185">Reference proteome</keyword>
<protein>
    <submittedName>
        <fullName evidence="2">Uncharacterized protein</fullName>
    </submittedName>
</protein>
<dbReference type="AlphaFoldDB" id="A0A9P8LDQ5"/>
<dbReference type="EMBL" id="JAGHQM010000373">
    <property type="protein sequence ID" value="KAH0562307.1"/>
    <property type="molecule type" value="Genomic_DNA"/>
</dbReference>
<proteinExistence type="predicted"/>
<organism evidence="2 3">
    <name type="scientific">Trichoglossum hirsutum</name>
    <dbReference type="NCBI Taxonomy" id="265104"/>
    <lineage>
        <taxon>Eukaryota</taxon>
        <taxon>Fungi</taxon>
        <taxon>Dikarya</taxon>
        <taxon>Ascomycota</taxon>
        <taxon>Pezizomycotina</taxon>
        <taxon>Geoglossomycetes</taxon>
        <taxon>Geoglossales</taxon>
        <taxon>Geoglossaceae</taxon>
        <taxon>Trichoglossum</taxon>
    </lineage>
</organism>
<accession>A0A9P8LDQ5</accession>
<feature type="compositionally biased region" description="Polar residues" evidence="1">
    <location>
        <begin position="15"/>
        <end position="24"/>
    </location>
</feature>
<dbReference type="Proteomes" id="UP000750711">
    <property type="component" value="Unassembled WGS sequence"/>
</dbReference>